<organism evidence="2 3">
    <name type="scientific">Flavonifractor plautii 1_3_50AFAA</name>
    <dbReference type="NCBI Taxonomy" id="742738"/>
    <lineage>
        <taxon>Bacteria</taxon>
        <taxon>Bacillati</taxon>
        <taxon>Bacillota</taxon>
        <taxon>Clostridia</taxon>
        <taxon>Eubacteriales</taxon>
        <taxon>Oscillospiraceae</taxon>
        <taxon>Flavonifractor</taxon>
    </lineage>
</organism>
<dbReference type="eggNOG" id="ENOG502Z9MA">
    <property type="taxonomic scope" value="Bacteria"/>
</dbReference>
<sequence>MEQQELYRYYSTQRPVDIGTYPKDPDNPLTGFLNYDERTSVEHGAFRAWGEVIYRSPLTPDQIYQYELRPSRDNPDVRRTMAEQAQVVGIWEMRNHVPENRRMTRYVHPGKFIAGKRVTPEELARQCRLAQDYPFVYTRGPRPKKSPQIEGR</sequence>
<protein>
    <recommendedName>
        <fullName evidence="1">Defence against restriction A C-terminal domain-containing protein</fullName>
    </recommendedName>
</protein>
<evidence type="ECO:0000313" key="3">
    <source>
        <dbReference type="Proteomes" id="UP000029585"/>
    </source>
</evidence>
<dbReference type="HOGENOM" id="CLU_1719168_0_0_9"/>
<dbReference type="EMBL" id="ADLO01000092">
    <property type="protein sequence ID" value="KGF54247.1"/>
    <property type="molecule type" value="Genomic_DNA"/>
</dbReference>
<dbReference type="Pfam" id="PF18789">
    <property type="entry name" value="DarA_C"/>
    <property type="match status" value="1"/>
</dbReference>
<evidence type="ECO:0000313" key="2">
    <source>
        <dbReference type="EMBL" id="KGF54247.1"/>
    </source>
</evidence>
<dbReference type="InterPro" id="IPR041501">
    <property type="entry name" value="DarA_C"/>
</dbReference>
<accession>A0A096CHD7</accession>
<feature type="domain" description="Defence against restriction A C-terminal" evidence="1">
    <location>
        <begin position="5"/>
        <end position="73"/>
    </location>
</feature>
<gene>
    <name evidence="2" type="ORF">HMPREF9460_03041</name>
</gene>
<dbReference type="Proteomes" id="UP000029585">
    <property type="component" value="Unassembled WGS sequence"/>
</dbReference>
<evidence type="ECO:0000259" key="1">
    <source>
        <dbReference type="Pfam" id="PF18789"/>
    </source>
</evidence>
<name>A0A096CHD7_FLAPL</name>
<dbReference type="PATRIC" id="fig|742738.3.peg.3126"/>
<reference evidence="2 3" key="1">
    <citation type="submission" date="2011-08" db="EMBL/GenBank/DDBJ databases">
        <title>The Genome Sequence of Clostridium orbiscindens 1_3_50AFAA.</title>
        <authorList>
            <consortium name="The Broad Institute Genome Sequencing Platform"/>
            <person name="Earl A."/>
            <person name="Ward D."/>
            <person name="Feldgarden M."/>
            <person name="Gevers D."/>
            <person name="Daigneault M."/>
            <person name="Strauss J."/>
            <person name="Allen-Vercoe E."/>
            <person name="Young S.K."/>
            <person name="Zeng Q."/>
            <person name="Gargeya S."/>
            <person name="Fitzgerald M."/>
            <person name="Haas B."/>
            <person name="Abouelleil A."/>
            <person name="Alvarado L."/>
            <person name="Arachchi H.M."/>
            <person name="Berlin A."/>
            <person name="Brown A."/>
            <person name="Chapman S.B."/>
            <person name="Chen Z."/>
            <person name="Dunbar C."/>
            <person name="Freedman E."/>
            <person name="Gearin G."/>
            <person name="Gellesch M."/>
            <person name="Goldberg J."/>
            <person name="Griggs A."/>
            <person name="Gujja S."/>
            <person name="Heiman D."/>
            <person name="Howarth C."/>
            <person name="Larson L."/>
            <person name="Lui A."/>
            <person name="MacDonald P.J.P."/>
            <person name="Montmayeur A."/>
            <person name="Murphy C."/>
            <person name="Neiman D."/>
            <person name="Pearson M."/>
            <person name="Priest M."/>
            <person name="Roberts A."/>
            <person name="Saif S."/>
            <person name="Shea T."/>
            <person name="Shenoy N."/>
            <person name="Sisk P."/>
            <person name="Stolte C."/>
            <person name="Sykes S."/>
            <person name="Wortman J."/>
            <person name="Nusbaum C."/>
            <person name="Birren B."/>
        </authorList>
    </citation>
    <scope>NUCLEOTIDE SEQUENCE [LARGE SCALE GENOMIC DNA]</scope>
    <source>
        <strain evidence="2 3">1_3_50AFAA</strain>
    </source>
</reference>
<comment type="caution">
    <text evidence="2">The sequence shown here is derived from an EMBL/GenBank/DDBJ whole genome shotgun (WGS) entry which is preliminary data.</text>
</comment>
<keyword evidence="3" id="KW-1185">Reference proteome</keyword>
<dbReference type="AlphaFoldDB" id="A0A096CHD7"/>
<proteinExistence type="predicted"/>
<dbReference type="RefSeq" id="WP_009261177.1">
    <property type="nucleotide sequence ID" value="NZ_KN174164.1"/>
</dbReference>